<proteinExistence type="predicted"/>
<dbReference type="PANTHER" id="PTHR10869:SF246">
    <property type="entry name" value="TRANSMEMBRANE PROLYL 4-HYDROXYLASE"/>
    <property type="match status" value="1"/>
</dbReference>
<accession>A0ABR8SQR1</accession>
<keyword evidence="4" id="KW-0223">Dioxygenase</keyword>
<reference evidence="8 9" key="1">
    <citation type="submission" date="2020-08" db="EMBL/GenBank/DDBJ databases">
        <title>A Genomic Blueprint of the Chicken Gut Microbiome.</title>
        <authorList>
            <person name="Gilroy R."/>
            <person name="Ravi A."/>
            <person name="Getino M."/>
            <person name="Pursley I."/>
            <person name="Horton D.L."/>
            <person name="Alikhan N.-F."/>
            <person name="Baker D."/>
            <person name="Gharbi K."/>
            <person name="Hall N."/>
            <person name="Watson M."/>
            <person name="Adriaenssens E.M."/>
            <person name="Foster-Nyarko E."/>
            <person name="Jarju S."/>
            <person name="Secka A."/>
            <person name="Antonio M."/>
            <person name="Oren A."/>
            <person name="Chaudhuri R."/>
            <person name="La Ragione R.M."/>
            <person name="Hildebrand F."/>
            <person name="Pallen M.J."/>
        </authorList>
    </citation>
    <scope>NUCLEOTIDE SEQUENCE [LARGE SCALE GENOMIC DNA]</scope>
    <source>
        <strain evidence="8 9">Sa2CUA10</strain>
    </source>
</reference>
<evidence type="ECO:0000256" key="3">
    <source>
        <dbReference type="ARBA" id="ARBA00022896"/>
    </source>
</evidence>
<dbReference type="PROSITE" id="PS51471">
    <property type="entry name" value="FE2OG_OXY"/>
    <property type="match status" value="1"/>
</dbReference>
<dbReference type="Gene3D" id="2.60.120.620">
    <property type="entry name" value="q2cbj1_9rhob like domain"/>
    <property type="match status" value="1"/>
</dbReference>
<dbReference type="InterPro" id="IPR006620">
    <property type="entry name" value="Pro_4_hyd_alph"/>
</dbReference>
<dbReference type="InterPro" id="IPR005123">
    <property type="entry name" value="Oxoglu/Fe-dep_dioxygenase_dom"/>
</dbReference>
<evidence type="ECO:0000256" key="2">
    <source>
        <dbReference type="ARBA" id="ARBA00022723"/>
    </source>
</evidence>
<keyword evidence="5" id="KW-0560">Oxidoreductase</keyword>
<dbReference type="InterPro" id="IPR044862">
    <property type="entry name" value="Pro_4_hyd_alph_FE2OG_OXY"/>
</dbReference>
<evidence type="ECO:0000313" key="8">
    <source>
        <dbReference type="EMBL" id="MBD7965730.1"/>
    </source>
</evidence>
<comment type="cofactor">
    <cofactor evidence="1">
        <name>L-ascorbate</name>
        <dbReference type="ChEBI" id="CHEBI:38290"/>
    </cofactor>
</comment>
<evidence type="ECO:0000256" key="4">
    <source>
        <dbReference type="ARBA" id="ARBA00022964"/>
    </source>
</evidence>
<dbReference type="PANTHER" id="PTHR10869">
    <property type="entry name" value="PROLYL 4-HYDROXYLASE ALPHA SUBUNIT"/>
    <property type="match status" value="1"/>
</dbReference>
<keyword evidence="6" id="KW-0408">Iron</keyword>
<dbReference type="Proteomes" id="UP000603641">
    <property type="component" value="Unassembled WGS sequence"/>
</dbReference>
<keyword evidence="9" id="KW-1185">Reference proteome</keyword>
<evidence type="ECO:0000256" key="5">
    <source>
        <dbReference type="ARBA" id="ARBA00023002"/>
    </source>
</evidence>
<evidence type="ECO:0000256" key="6">
    <source>
        <dbReference type="ARBA" id="ARBA00023004"/>
    </source>
</evidence>
<evidence type="ECO:0000313" key="9">
    <source>
        <dbReference type="Proteomes" id="UP000603641"/>
    </source>
</evidence>
<comment type="caution">
    <text evidence="8">The sequence shown here is derived from an EMBL/GenBank/DDBJ whole genome shotgun (WGS) entry which is preliminary data.</text>
</comment>
<dbReference type="SUPFAM" id="SSF51197">
    <property type="entry name" value="Clavaminate synthase-like"/>
    <property type="match status" value="1"/>
</dbReference>
<keyword evidence="3" id="KW-0847">Vitamin C</keyword>
<evidence type="ECO:0000259" key="7">
    <source>
        <dbReference type="PROSITE" id="PS51471"/>
    </source>
</evidence>
<dbReference type="EMBL" id="JACSQM010000009">
    <property type="protein sequence ID" value="MBD7965730.1"/>
    <property type="molecule type" value="Genomic_DNA"/>
</dbReference>
<feature type="domain" description="Fe2OG dioxygenase" evidence="7">
    <location>
        <begin position="81"/>
        <end position="192"/>
    </location>
</feature>
<dbReference type="SMART" id="SM00702">
    <property type="entry name" value="P4Hc"/>
    <property type="match status" value="1"/>
</dbReference>
<gene>
    <name evidence="8" type="ORF">H9648_16840</name>
</gene>
<name>A0ABR8SQR1_9BACL</name>
<evidence type="ECO:0000256" key="1">
    <source>
        <dbReference type="ARBA" id="ARBA00001961"/>
    </source>
</evidence>
<dbReference type="Pfam" id="PF13640">
    <property type="entry name" value="2OG-FeII_Oxy_3"/>
    <property type="match status" value="1"/>
</dbReference>
<sequence>MKEPSIVYSEIPFVAIYENILSDSECQQLIALAKERLKPSTVVGAADIRKSDQAWLPHLLNETVHQIAQRIASIVNKPLTHAEQLQVVRYQVGGKFDAHYDTFSPSTQLGRTYLSNGGQRIVTALLYLNSVTTGGGETFFPSLNFEVAPKEGSLLVFENCIKNTDHPHHLSLHGSRPLTKGEKWIATLWFREKPRH</sequence>
<organism evidence="8 9">
    <name type="scientific">Fictibacillus norfolkensis</name>
    <dbReference type="NCBI Taxonomy" id="2762233"/>
    <lineage>
        <taxon>Bacteria</taxon>
        <taxon>Bacillati</taxon>
        <taxon>Bacillota</taxon>
        <taxon>Bacilli</taxon>
        <taxon>Bacillales</taxon>
        <taxon>Fictibacillaceae</taxon>
        <taxon>Fictibacillus</taxon>
    </lineage>
</organism>
<dbReference type="InterPro" id="IPR045054">
    <property type="entry name" value="P4HA-like"/>
</dbReference>
<keyword evidence="2" id="KW-0479">Metal-binding</keyword>
<protein>
    <submittedName>
        <fullName evidence="8">2OG-Fe(II) oxygenase</fullName>
    </submittedName>
</protein>